<dbReference type="GeneID" id="121202486"/>
<proteinExistence type="predicted"/>
<evidence type="ECO:0000256" key="1">
    <source>
        <dbReference type="SAM" id="MobiDB-lite"/>
    </source>
</evidence>
<keyword evidence="3" id="KW-1185">Reference proteome</keyword>
<feature type="domain" description="Putative WW-binding" evidence="2">
    <location>
        <begin position="145"/>
        <end position="178"/>
    </location>
</feature>
<protein>
    <submittedName>
        <fullName evidence="4">Uncharacterized protein wu:fa19b12 isoform X1</fullName>
    </submittedName>
</protein>
<feature type="compositionally biased region" description="Polar residues" evidence="1">
    <location>
        <begin position="92"/>
        <end position="107"/>
    </location>
</feature>
<dbReference type="RefSeq" id="XP_040928341.1">
    <property type="nucleotide sequence ID" value="XM_041072407.1"/>
</dbReference>
<feature type="region of interest" description="Disordered" evidence="1">
    <location>
        <begin position="91"/>
        <end position="114"/>
    </location>
</feature>
<gene>
    <name evidence="4" type="primary">wu:fa19b12</name>
</gene>
<sequence>MAKRRADETALHDSPSKKCYRSLHSVDVQLQRRLPPRGESLAPPPLLALLGRRCGKRPRCFEDTAKDETEAEAAAHGEVAHRDAREHVADVSTVQTSGSFEETSRTFTSHKKRHREDAVCPNTVFTKAKDEVSSDADTNTEDCTFNSFQYWRAPLPELDLSLLQDASSHSQANDKDVSSEAMET</sequence>
<dbReference type="Pfam" id="PF15017">
    <property type="entry name" value="WRNPLPNID"/>
    <property type="match status" value="1"/>
</dbReference>
<dbReference type="InterPro" id="IPR033461">
    <property type="entry name" value="WRNPLPNID"/>
</dbReference>
<accession>A0A8M1HIN8</accession>
<evidence type="ECO:0000313" key="4">
    <source>
        <dbReference type="RefSeq" id="XP_040928341.1"/>
    </source>
</evidence>
<evidence type="ECO:0000259" key="2">
    <source>
        <dbReference type="Pfam" id="PF15017"/>
    </source>
</evidence>
<dbReference type="Proteomes" id="UP000515150">
    <property type="component" value="Chromosome 9"/>
</dbReference>
<organism evidence="3 4">
    <name type="scientific">Betta splendens</name>
    <name type="common">Siamese fighting fish</name>
    <dbReference type="NCBI Taxonomy" id="158456"/>
    <lineage>
        <taxon>Eukaryota</taxon>
        <taxon>Metazoa</taxon>
        <taxon>Chordata</taxon>
        <taxon>Craniata</taxon>
        <taxon>Vertebrata</taxon>
        <taxon>Euteleostomi</taxon>
        <taxon>Actinopterygii</taxon>
        <taxon>Neopterygii</taxon>
        <taxon>Teleostei</taxon>
        <taxon>Neoteleostei</taxon>
        <taxon>Acanthomorphata</taxon>
        <taxon>Anabantaria</taxon>
        <taxon>Anabantiformes</taxon>
        <taxon>Anabantoidei</taxon>
        <taxon>Osphronemidae</taxon>
        <taxon>Betta</taxon>
    </lineage>
</organism>
<name>A0A8M1HIN8_BETSP</name>
<dbReference type="AlphaFoldDB" id="A0A8M1HIN8"/>
<feature type="region of interest" description="Disordered" evidence="1">
    <location>
        <begin position="162"/>
        <end position="184"/>
    </location>
</feature>
<dbReference type="KEGG" id="bspl:121202486"/>
<reference evidence="4" key="1">
    <citation type="submission" date="2025-08" db="UniProtKB">
        <authorList>
            <consortium name="RefSeq"/>
        </authorList>
    </citation>
    <scope>IDENTIFICATION</scope>
</reference>
<evidence type="ECO:0000313" key="3">
    <source>
        <dbReference type="Proteomes" id="UP000515150"/>
    </source>
</evidence>